<feature type="region of interest" description="Disordered" evidence="1">
    <location>
        <begin position="142"/>
        <end position="172"/>
    </location>
</feature>
<reference evidence="2" key="2">
    <citation type="submission" date="2025-08" db="UniProtKB">
        <authorList>
            <consortium name="Ensembl"/>
        </authorList>
    </citation>
    <scope>IDENTIFICATION</scope>
</reference>
<organism evidence="2 3">
    <name type="scientific">Bos indicus x Bos taurus</name>
    <name type="common">Hybrid cattle</name>
    <dbReference type="NCBI Taxonomy" id="30522"/>
    <lineage>
        <taxon>Eukaryota</taxon>
        <taxon>Metazoa</taxon>
        <taxon>Chordata</taxon>
        <taxon>Craniata</taxon>
        <taxon>Vertebrata</taxon>
        <taxon>Euteleostomi</taxon>
        <taxon>Mammalia</taxon>
        <taxon>Eutheria</taxon>
        <taxon>Laurasiatheria</taxon>
        <taxon>Artiodactyla</taxon>
        <taxon>Ruminantia</taxon>
        <taxon>Pecora</taxon>
        <taxon>Bovidae</taxon>
        <taxon>Bovinae</taxon>
        <taxon>Bos</taxon>
    </lineage>
</organism>
<dbReference type="AlphaFoldDB" id="A0A4W2CS95"/>
<evidence type="ECO:0000256" key="1">
    <source>
        <dbReference type="SAM" id="MobiDB-lite"/>
    </source>
</evidence>
<evidence type="ECO:0000313" key="3">
    <source>
        <dbReference type="Proteomes" id="UP000314981"/>
    </source>
</evidence>
<feature type="region of interest" description="Disordered" evidence="1">
    <location>
        <begin position="62"/>
        <end position="83"/>
    </location>
</feature>
<feature type="compositionally biased region" description="Polar residues" evidence="1">
    <location>
        <begin position="73"/>
        <end position="83"/>
    </location>
</feature>
<sequence>MCVGSVAHGPWLSDITLWAARHHYNILVHRAPPPTLPLPPSTAGRCSFIICEVPVDSPAQGWGHSHHRHLLTPASSPKTPDQATLTGCDFQSPLRVPINFRSSRKPGPLCSDIRPGTAWASHMGILSSNPPGDRYLRHPRCPQNEAELGDNPRHTRFSSKPLCAPQSPYPKASKGCFRRVWKSQ</sequence>
<keyword evidence="3" id="KW-1185">Reference proteome</keyword>
<name>A0A4W2CS95_BOBOX</name>
<reference evidence="2 3" key="1">
    <citation type="submission" date="2018-11" db="EMBL/GenBank/DDBJ databases">
        <title>Haplotype-resolved cattle genomes.</title>
        <authorList>
            <person name="Low W.Y."/>
            <person name="Tearle R."/>
            <person name="Bickhart D.M."/>
            <person name="Rosen B.D."/>
            <person name="Koren S."/>
            <person name="Rhie A."/>
            <person name="Hiendleder S."/>
            <person name="Phillippy A.M."/>
            <person name="Smith T.P.L."/>
            <person name="Williams J.L."/>
        </authorList>
    </citation>
    <scope>NUCLEOTIDE SEQUENCE [LARGE SCALE GENOMIC DNA]</scope>
</reference>
<proteinExistence type="predicted"/>
<dbReference type="Ensembl" id="ENSBIXT00000027888.1">
    <property type="protein sequence ID" value="ENSBIXP00000016113.1"/>
    <property type="gene ID" value="ENSBIXG00000020398.1"/>
</dbReference>
<dbReference type="Proteomes" id="UP000314981">
    <property type="component" value="Chromosome 13"/>
</dbReference>
<reference evidence="2" key="3">
    <citation type="submission" date="2025-09" db="UniProtKB">
        <authorList>
            <consortium name="Ensembl"/>
        </authorList>
    </citation>
    <scope>IDENTIFICATION</scope>
</reference>
<evidence type="ECO:0000313" key="2">
    <source>
        <dbReference type="Ensembl" id="ENSBIXP00000016113.1"/>
    </source>
</evidence>
<accession>A0A4W2CS95</accession>
<protein>
    <submittedName>
        <fullName evidence="2">Uncharacterized protein</fullName>
    </submittedName>
</protein>